<dbReference type="PANTHER" id="PTHR43201">
    <property type="entry name" value="ACYL-COA SYNTHETASE"/>
    <property type="match status" value="1"/>
</dbReference>
<keyword evidence="2" id="KW-0436">Ligase</keyword>
<dbReference type="Proteomes" id="UP000199251">
    <property type="component" value="Unassembled WGS sequence"/>
</dbReference>
<dbReference type="InterPro" id="IPR042099">
    <property type="entry name" value="ANL_N_sf"/>
</dbReference>
<dbReference type="PROSITE" id="PS00455">
    <property type="entry name" value="AMP_BINDING"/>
    <property type="match status" value="1"/>
</dbReference>
<organism evidence="5 6">
    <name type="scientific">Mycobacterium lentiflavum</name>
    <dbReference type="NCBI Taxonomy" id="141349"/>
    <lineage>
        <taxon>Bacteria</taxon>
        <taxon>Bacillati</taxon>
        <taxon>Actinomycetota</taxon>
        <taxon>Actinomycetes</taxon>
        <taxon>Mycobacteriales</taxon>
        <taxon>Mycobacteriaceae</taxon>
        <taxon>Mycobacterium</taxon>
        <taxon>Mycobacterium simiae complex</taxon>
    </lineage>
</organism>
<dbReference type="STRING" id="141349.BN1232_05978"/>
<gene>
    <name evidence="5" type="ORF">BN1232_05978</name>
</gene>
<dbReference type="GO" id="GO:0006631">
    <property type="term" value="P:fatty acid metabolic process"/>
    <property type="evidence" value="ECO:0007669"/>
    <property type="project" value="TreeGrafter"/>
</dbReference>
<comment type="similarity">
    <text evidence="1">Belongs to the ATP-dependent AMP-binding enzyme family.</text>
</comment>
<name>A0A0E3WE74_MYCLN</name>
<accession>A0A0E3WE74</accession>
<protein>
    <submittedName>
        <fullName evidence="5">AMP-binding domain-containing protein</fullName>
    </submittedName>
</protein>
<dbReference type="InterPro" id="IPR025110">
    <property type="entry name" value="AMP-bd_C"/>
</dbReference>
<evidence type="ECO:0000256" key="2">
    <source>
        <dbReference type="ARBA" id="ARBA00022598"/>
    </source>
</evidence>
<dbReference type="Gene3D" id="3.40.50.12780">
    <property type="entry name" value="N-terminal domain of ligase-like"/>
    <property type="match status" value="1"/>
</dbReference>
<feature type="domain" description="AMP-binding enzyme C-terminal" evidence="4">
    <location>
        <begin position="463"/>
        <end position="540"/>
    </location>
</feature>
<dbReference type="OrthoDB" id="9803968at2"/>
<proteinExistence type="inferred from homology"/>
<feature type="domain" description="AMP-dependent synthetase/ligase" evidence="3">
    <location>
        <begin position="43"/>
        <end position="412"/>
    </location>
</feature>
<sequence>MGDKLTARLDALAAREDTWVTREILRRYVDDGAWTEQSFVHDLERHAAERPDALAILDDDGRRITYGEYEQRTRRLARSLLELGLRPGDRVALQLPNTSEFCITLLACARAGLLAVLCHMAYDEHELDYVLGLTKARVLVMPQWFRKREFVPLALAMRERTDTLEHVVTVGGNGAAGTLRFEDLMSAESPGPDLAALRPTGADPFFVMFTSGTTGRPKAELHTHANNRFWIQNFEAEQRFPADARWIIVTPIAHLTGLGIGVLSALHRGAAVTLLASWDAGRCVDLLERDRPTYLLGAPPMLIDLARFPQLGERNVQSVRGICYAGAPCPAEILNRLNSDLGADVYAFYGYTEAGATHMTRPGDPITITSRSFGKAIRGIEQRLVDDAGDDVPLPGEGELWARGASFIVGYYGQPETTAKMFTADGWFRSGDVVRFDPDGYGYFVSRRDDLINRGGYKIDPREVEEVLYEHPAVSQAAVVAMPDDRLGQRAALFIVPRMAGDHLDLAEVTTFLEKKGVSKTKWPEAVEMLDSFPTTTTGKFVRYALRSRAEQLKAQR</sequence>
<dbReference type="AlphaFoldDB" id="A0A0E3WE74"/>
<dbReference type="InterPro" id="IPR045851">
    <property type="entry name" value="AMP-bd_C_sf"/>
</dbReference>
<evidence type="ECO:0000313" key="5">
    <source>
        <dbReference type="EMBL" id="CQD23966.1"/>
    </source>
</evidence>
<dbReference type="SUPFAM" id="SSF56801">
    <property type="entry name" value="Acetyl-CoA synthetase-like"/>
    <property type="match status" value="1"/>
</dbReference>
<dbReference type="Gene3D" id="3.30.300.30">
    <property type="match status" value="1"/>
</dbReference>
<evidence type="ECO:0000313" key="6">
    <source>
        <dbReference type="Proteomes" id="UP000199251"/>
    </source>
</evidence>
<dbReference type="RefSeq" id="WP_090609791.1">
    <property type="nucleotide sequence ID" value="NZ_CTEE01000002.1"/>
</dbReference>
<dbReference type="PANTHER" id="PTHR43201:SF5">
    <property type="entry name" value="MEDIUM-CHAIN ACYL-COA LIGASE ACSF2, MITOCHONDRIAL"/>
    <property type="match status" value="1"/>
</dbReference>
<evidence type="ECO:0000259" key="4">
    <source>
        <dbReference type="Pfam" id="PF13193"/>
    </source>
</evidence>
<dbReference type="InterPro" id="IPR020845">
    <property type="entry name" value="AMP-binding_CS"/>
</dbReference>
<evidence type="ECO:0000256" key="1">
    <source>
        <dbReference type="ARBA" id="ARBA00006432"/>
    </source>
</evidence>
<dbReference type="EMBL" id="CTEE01000002">
    <property type="protein sequence ID" value="CQD23966.1"/>
    <property type="molecule type" value="Genomic_DNA"/>
</dbReference>
<evidence type="ECO:0000259" key="3">
    <source>
        <dbReference type="Pfam" id="PF00501"/>
    </source>
</evidence>
<dbReference type="Pfam" id="PF00501">
    <property type="entry name" value="AMP-binding"/>
    <property type="match status" value="1"/>
</dbReference>
<dbReference type="InterPro" id="IPR000873">
    <property type="entry name" value="AMP-dep_synth/lig_dom"/>
</dbReference>
<dbReference type="Pfam" id="PF13193">
    <property type="entry name" value="AMP-binding_C"/>
    <property type="match status" value="1"/>
</dbReference>
<reference evidence="5 6" key="1">
    <citation type="submission" date="2015-03" db="EMBL/GenBank/DDBJ databases">
        <authorList>
            <person name="Urmite Genomes"/>
        </authorList>
    </citation>
    <scope>NUCLEOTIDE SEQUENCE [LARGE SCALE GENOMIC DNA]</scope>
    <source>
        <strain evidence="5 6">CSUR P1491</strain>
    </source>
</reference>
<dbReference type="GO" id="GO:0031956">
    <property type="term" value="F:medium-chain fatty acid-CoA ligase activity"/>
    <property type="evidence" value="ECO:0007669"/>
    <property type="project" value="TreeGrafter"/>
</dbReference>